<sequence length="229" mass="26076">MAGDMDQQRFEAAMAAVKRHFDNEEFEQALPLVMKALDFNPDHPVVRRSRIYALLNLSMWQDALKVCDNQKGDGEDTSFERAYCLYRLNRFQESLEILNGARKGQNDPEEIARQARLEAQVRYRMADYQACADMYEKLSKDDPEDTGLLVNAVASHVSGDRPNKALSLLNKNEELLESSYELCFNFSCALIDGGRLQEAEERLNQAKDICVQELLQAEDIDAEDASLLE</sequence>
<dbReference type="PANTHER" id="PTHR14094:SF9">
    <property type="entry name" value="SIGNAL RECOGNITION PARTICLE SUBUNIT SRP72"/>
    <property type="match status" value="1"/>
</dbReference>
<evidence type="ECO:0000313" key="2">
    <source>
        <dbReference type="Proteomes" id="UP000654075"/>
    </source>
</evidence>
<dbReference type="OrthoDB" id="5421607at2759"/>
<name>A0A813HWW9_POLGL</name>
<dbReference type="GO" id="GO:0006614">
    <property type="term" value="P:SRP-dependent cotranslational protein targeting to membrane"/>
    <property type="evidence" value="ECO:0007669"/>
    <property type="project" value="InterPro"/>
</dbReference>
<reference evidence="1" key="1">
    <citation type="submission" date="2021-02" db="EMBL/GenBank/DDBJ databases">
        <authorList>
            <person name="Dougan E. K."/>
            <person name="Rhodes N."/>
            <person name="Thang M."/>
            <person name="Chan C."/>
        </authorList>
    </citation>
    <scope>NUCLEOTIDE SEQUENCE</scope>
</reference>
<accession>A0A813HWW9</accession>
<dbReference type="GO" id="GO:0005786">
    <property type="term" value="C:signal recognition particle, endoplasmic reticulum targeting"/>
    <property type="evidence" value="ECO:0007669"/>
    <property type="project" value="TreeGrafter"/>
</dbReference>
<organism evidence="1 2">
    <name type="scientific">Polarella glacialis</name>
    <name type="common">Dinoflagellate</name>
    <dbReference type="NCBI Taxonomy" id="89957"/>
    <lineage>
        <taxon>Eukaryota</taxon>
        <taxon>Sar</taxon>
        <taxon>Alveolata</taxon>
        <taxon>Dinophyceae</taxon>
        <taxon>Suessiales</taxon>
        <taxon>Suessiaceae</taxon>
        <taxon>Polarella</taxon>
    </lineage>
</organism>
<evidence type="ECO:0000313" key="1">
    <source>
        <dbReference type="EMBL" id="CAE8641990.1"/>
    </source>
</evidence>
<dbReference type="Proteomes" id="UP000654075">
    <property type="component" value="Unassembled WGS sequence"/>
</dbReference>
<dbReference type="PANTHER" id="PTHR14094">
    <property type="entry name" value="SIGNAL RECOGNITION PARTICLE 72"/>
    <property type="match status" value="1"/>
</dbReference>
<feature type="non-terminal residue" evidence="1">
    <location>
        <position position="229"/>
    </location>
</feature>
<gene>
    <name evidence="1" type="ORF">PGLA1383_LOCUS56551</name>
</gene>
<keyword evidence="2" id="KW-1185">Reference proteome</keyword>
<dbReference type="InterPro" id="IPR011990">
    <property type="entry name" value="TPR-like_helical_dom_sf"/>
</dbReference>
<dbReference type="GO" id="GO:0043022">
    <property type="term" value="F:ribosome binding"/>
    <property type="evidence" value="ECO:0007669"/>
    <property type="project" value="TreeGrafter"/>
</dbReference>
<dbReference type="Gene3D" id="1.25.40.10">
    <property type="entry name" value="Tetratricopeptide repeat domain"/>
    <property type="match status" value="1"/>
</dbReference>
<dbReference type="Pfam" id="PF17004">
    <property type="entry name" value="SRP_TPR_like"/>
    <property type="match status" value="1"/>
</dbReference>
<dbReference type="AlphaFoldDB" id="A0A813HWW9"/>
<dbReference type="GO" id="GO:0008312">
    <property type="term" value="F:7S RNA binding"/>
    <property type="evidence" value="ECO:0007669"/>
    <property type="project" value="TreeGrafter"/>
</dbReference>
<dbReference type="InterPro" id="IPR026270">
    <property type="entry name" value="SRP72"/>
</dbReference>
<dbReference type="OMA" id="RICKYNV"/>
<comment type="caution">
    <text evidence="1">The sequence shown here is derived from an EMBL/GenBank/DDBJ whole genome shotgun (WGS) entry which is preliminary data.</text>
</comment>
<proteinExistence type="predicted"/>
<dbReference type="InterPro" id="IPR031545">
    <property type="entry name" value="SRP72_TPR-like"/>
</dbReference>
<dbReference type="SUPFAM" id="SSF48452">
    <property type="entry name" value="TPR-like"/>
    <property type="match status" value="1"/>
</dbReference>
<dbReference type="EMBL" id="CAJNNV010033062">
    <property type="protein sequence ID" value="CAE8641990.1"/>
    <property type="molecule type" value="Genomic_DNA"/>
</dbReference>
<evidence type="ECO:0008006" key="3">
    <source>
        <dbReference type="Google" id="ProtNLM"/>
    </source>
</evidence>
<protein>
    <recommendedName>
        <fullName evidence="3">Tetratricopeptide repeat protein</fullName>
    </recommendedName>
</protein>